<dbReference type="EMBL" id="JQ178358">
    <property type="protein sequence ID" value="AFT65396.1"/>
    <property type="molecule type" value="Genomic_DNA"/>
</dbReference>
<comment type="similarity">
    <text evidence="2">Belongs to the complex I subunit 6 family.</text>
</comment>
<evidence type="ECO:0000256" key="6">
    <source>
        <dbReference type="ARBA" id="ARBA00022660"/>
    </source>
</evidence>
<evidence type="ECO:0000256" key="10">
    <source>
        <dbReference type="ARBA" id="ARBA00022989"/>
    </source>
</evidence>
<reference evidence="17" key="1">
    <citation type="submission" date="2012-07" db="EMBL/GenBank/DDBJ databases">
        <title>The complete mitochondrial DNA sequence of the southeast asian horseshoe crab, Carcinoscorpius rotundicauda.</title>
        <authorList>
            <person name="Weng Z.-H."/>
            <person name="Xie Y.-J."/>
            <person name="Xiao Z.-Q."/>
            <person name="Mo R."/>
        </authorList>
    </citation>
    <scope>NUCLEOTIDE SEQUENCE</scope>
</reference>
<keyword evidence="9" id="KW-0249">Electron transport</keyword>
<keyword evidence="6" id="KW-0679">Respiratory chain</keyword>
<feature type="transmembrane region" description="Helical" evidence="16">
    <location>
        <begin position="7"/>
        <end position="36"/>
    </location>
</feature>
<keyword evidence="12 18" id="KW-0496">Mitochondrion</keyword>
<dbReference type="GO" id="GO:0031966">
    <property type="term" value="C:mitochondrial membrane"/>
    <property type="evidence" value="ECO:0007669"/>
    <property type="project" value="UniProtKB-SubCell"/>
</dbReference>
<comment type="catalytic activity">
    <reaction evidence="15">
        <text>a ubiquinone + NADH + 5 H(+)(in) = a ubiquinol + NAD(+) + 4 H(+)(out)</text>
        <dbReference type="Rhea" id="RHEA:29091"/>
        <dbReference type="Rhea" id="RHEA-COMP:9565"/>
        <dbReference type="Rhea" id="RHEA-COMP:9566"/>
        <dbReference type="ChEBI" id="CHEBI:15378"/>
        <dbReference type="ChEBI" id="CHEBI:16389"/>
        <dbReference type="ChEBI" id="CHEBI:17976"/>
        <dbReference type="ChEBI" id="CHEBI:57540"/>
        <dbReference type="ChEBI" id="CHEBI:57945"/>
        <dbReference type="EC" id="7.1.1.2"/>
    </reaction>
</comment>
<organism evidence="18">
    <name type="scientific">Carcinoscorpius rotundicauda</name>
    <name type="common">Mangrove horseshoe crab</name>
    <name type="synonym">Limulus rotundicauda</name>
    <dbReference type="NCBI Taxonomy" id="6848"/>
    <lineage>
        <taxon>Eukaryota</taxon>
        <taxon>Metazoa</taxon>
        <taxon>Ecdysozoa</taxon>
        <taxon>Arthropoda</taxon>
        <taxon>Chelicerata</taxon>
        <taxon>Merostomata</taxon>
        <taxon>Xiphosura</taxon>
        <taxon>Limulidae</taxon>
        <taxon>Carcinoscorpius</taxon>
    </lineage>
</organism>
<gene>
    <name evidence="18" type="primary">ND6</name>
</gene>
<protein>
    <recommendedName>
        <fullName evidence="4">NADH-ubiquinone oxidoreductase chain 6</fullName>
        <ecNumber evidence="3">7.1.1.2</ecNumber>
    </recommendedName>
    <alternativeName>
        <fullName evidence="14">NADH dehydrogenase subunit 6</fullName>
    </alternativeName>
</protein>
<evidence type="ECO:0000256" key="5">
    <source>
        <dbReference type="ARBA" id="ARBA00022448"/>
    </source>
</evidence>
<dbReference type="EC" id="7.1.1.2" evidence="3"/>
<keyword evidence="11" id="KW-0520">NAD</keyword>
<dbReference type="EMBL" id="JX437074">
    <property type="protein sequence ID" value="AFR25746.1"/>
    <property type="molecule type" value="Genomic_DNA"/>
</dbReference>
<evidence type="ECO:0000256" key="16">
    <source>
        <dbReference type="SAM" id="Phobius"/>
    </source>
</evidence>
<dbReference type="GO" id="GO:0008137">
    <property type="term" value="F:NADH dehydrogenase (ubiquinone) activity"/>
    <property type="evidence" value="ECO:0007669"/>
    <property type="project" value="UniProtKB-EC"/>
</dbReference>
<feature type="transmembrane region" description="Helical" evidence="16">
    <location>
        <begin position="80"/>
        <end position="100"/>
    </location>
</feature>
<reference evidence="18" key="2">
    <citation type="journal article" date="2014" name="Int. J. Biol. Sci.">
        <title>Complete Mitochondrial Genomes of Carcinoscorpius rotundicauda and Tachypleus tridentatus (Xiphosura, Arthropoda) and Implications for Chelicerate Phylogenetic Studies.</title>
        <authorList>
            <person name="Baek S.Y."/>
            <person name="Choi E.H."/>
            <person name="Jang K.H."/>
            <person name="Ryu S.H."/>
            <person name="Park S.M."/>
            <person name="Suk H.Y."/>
            <person name="Chang C.Y."/>
            <person name="Hwang U.W."/>
        </authorList>
    </citation>
    <scope>NUCLEOTIDE SEQUENCE</scope>
</reference>
<keyword evidence="8" id="KW-1278">Translocase</keyword>
<evidence type="ECO:0000256" key="15">
    <source>
        <dbReference type="ARBA" id="ARBA00049551"/>
    </source>
</evidence>
<dbReference type="PANTHER" id="PTHR11435">
    <property type="entry name" value="NADH UBIQUINONE OXIDOREDUCTASE SUBUNIT ND6"/>
    <property type="match status" value="1"/>
</dbReference>
<evidence type="ECO:0000256" key="12">
    <source>
        <dbReference type="ARBA" id="ARBA00023128"/>
    </source>
</evidence>
<evidence type="ECO:0000256" key="9">
    <source>
        <dbReference type="ARBA" id="ARBA00022982"/>
    </source>
</evidence>
<dbReference type="PANTHER" id="PTHR11435:SF1">
    <property type="entry name" value="NADH-UBIQUINONE OXIDOREDUCTASE CHAIN 6"/>
    <property type="match status" value="1"/>
</dbReference>
<accession>K7QGY9</accession>
<evidence type="ECO:0000256" key="2">
    <source>
        <dbReference type="ARBA" id="ARBA00005698"/>
    </source>
</evidence>
<dbReference type="InterPro" id="IPR050269">
    <property type="entry name" value="ComplexI_Subunit6"/>
</dbReference>
<dbReference type="GeneID" id="14049652"/>
<geneLocation type="mitochondrion" evidence="18"/>
<proteinExistence type="inferred from homology"/>
<evidence type="ECO:0000256" key="7">
    <source>
        <dbReference type="ARBA" id="ARBA00022692"/>
    </source>
</evidence>
<evidence type="ECO:0000256" key="1">
    <source>
        <dbReference type="ARBA" id="ARBA00004225"/>
    </source>
</evidence>
<evidence type="ECO:0000256" key="14">
    <source>
        <dbReference type="ARBA" id="ARBA00031019"/>
    </source>
</evidence>
<evidence type="ECO:0000256" key="3">
    <source>
        <dbReference type="ARBA" id="ARBA00012944"/>
    </source>
</evidence>
<dbReference type="CTD" id="4541"/>
<sequence length="153" mass="17678">MTKIIILLMLYLSFMFFIISHPIMMILNLIILTILSSLLMTLFMKTSWFAYILFLIMLGGMLVVFIYISSLAPNEPFKFSITFTTFITILFPLSLLMYNYKFHSKSTTFKFSSINMFSSLSLITTILLMTFLLMTLIVVVKISKISQGPIKLF</sequence>
<keyword evidence="13 16" id="KW-0472">Membrane</keyword>
<evidence type="ECO:0000313" key="18">
    <source>
        <dbReference type="EMBL" id="AFT65396.1"/>
    </source>
</evidence>
<name>K7QGY9_CARRO</name>
<keyword evidence="5" id="KW-0813">Transport</keyword>
<keyword evidence="10 16" id="KW-1133">Transmembrane helix</keyword>
<evidence type="ECO:0000256" key="13">
    <source>
        <dbReference type="ARBA" id="ARBA00023136"/>
    </source>
</evidence>
<evidence type="ECO:0000313" key="17">
    <source>
        <dbReference type="EMBL" id="AFR25746.1"/>
    </source>
</evidence>
<evidence type="ECO:0000256" key="8">
    <source>
        <dbReference type="ARBA" id="ARBA00022967"/>
    </source>
</evidence>
<comment type="subcellular location">
    <subcellularLocation>
        <location evidence="1">Mitochondrion membrane</location>
        <topology evidence="1">Multi-pass membrane protein</topology>
    </subcellularLocation>
</comment>
<evidence type="ECO:0000256" key="11">
    <source>
        <dbReference type="ARBA" id="ARBA00023027"/>
    </source>
</evidence>
<feature type="transmembrane region" description="Helical" evidence="16">
    <location>
        <begin position="120"/>
        <end position="140"/>
    </location>
</feature>
<dbReference type="RefSeq" id="YP_007026056.1">
    <property type="nucleotide sequence ID" value="NC_019623.1"/>
</dbReference>
<dbReference type="AlphaFoldDB" id="K7QGY9"/>
<keyword evidence="7 16" id="KW-0812">Transmembrane</keyword>
<feature type="transmembrane region" description="Helical" evidence="16">
    <location>
        <begin position="48"/>
        <end position="68"/>
    </location>
</feature>
<evidence type="ECO:0000256" key="4">
    <source>
        <dbReference type="ARBA" id="ARBA00021095"/>
    </source>
</evidence>